<dbReference type="Pfam" id="PF14008">
    <property type="entry name" value="Metallophos_C"/>
    <property type="match status" value="1"/>
</dbReference>
<dbReference type="GO" id="GO:0003993">
    <property type="term" value="F:acid phosphatase activity"/>
    <property type="evidence" value="ECO:0007669"/>
    <property type="project" value="InterPro"/>
</dbReference>
<reference evidence="4 5" key="1">
    <citation type="journal article" date="2010" name="Plant Cell">
        <title>The Chlorella variabilis NC64A genome reveals adaptation to photosymbiosis, coevolution with viruses, and cryptic sex.</title>
        <authorList>
            <person name="Blanc G."/>
            <person name="Duncan G."/>
            <person name="Agarkova I."/>
            <person name="Borodovsky M."/>
            <person name="Gurnon J."/>
            <person name="Kuo A."/>
            <person name="Lindquist E."/>
            <person name="Lucas S."/>
            <person name="Pangilinan J."/>
            <person name="Polle J."/>
            <person name="Salamov A."/>
            <person name="Terry A."/>
            <person name="Yamada T."/>
            <person name="Dunigan D.D."/>
            <person name="Grigoriev I.V."/>
            <person name="Claverie J.M."/>
            <person name="Van Etten J.L."/>
        </authorList>
    </citation>
    <scope>NUCLEOTIDE SEQUENCE [LARGE SCALE GENOMIC DNA]</scope>
    <source>
        <strain evidence="4 5">NC64A</strain>
    </source>
</reference>
<evidence type="ECO:0008006" key="6">
    <source>
        <dbReference type="Google" id="ProtNLM"/>
    </source>
</evidence>
<accession>E1Z2T9</accession>
<evidence type="ECO:0000313" key="4">
    <source>
        <dbReference type="EMBL" id="EFN59724.1"/>
    </source>
</evidence>
<feature type="non-terminal residue" evidence="4">
    <location>
        <position position="1"/>
    </location>
</feature>
<evidence type="ECO:0000259" key="3">
    <source>
        <dbReference type="Pfam" id="PF14008"/>
    </source>
</evidence>
<sequence length="124" mass="14490">VDRARTPWLVVYFHTSYYHSYVAQYMQGNTFRTVYEPLLHQHGADLVFSGHTHAYERTFPIFNYSRDSCGPIYITIGEQVHRRPAAGGVLRQPPAWSAFREQSFGFGLLELLNDTHAVWQWNRN</sequence>
<evidence type="ECO:0000256" key="1">
    <source>
        <dbReference type="ARBA" id="ARBA00022729"/>
    </source>
</evidence>
<feature type="domain" description="Purple acid phosphatase C-terminal" evidence="3">
    <location>
        <begin position="70"/>
        <end position="124"/>
    </location>
</feature>
<dbReference type="InterPro" id="IPR004843">
    <property type="entry name" value="Calcineurin-like_PHP"/>
</dbReference>
<keyword evidence="5" id="KW-1185">Reference proteome</keyword>
<dbReference type="PANTHER" id="PTHR22953:SF153">
    <property type="entry name" value="PURPLE ACID PHOSPHATASE"/>
    <property type="match status" value="1"/>
</dbReference>
<feature type="domain" description="Calcineurin-like phosphoesterase" evidence="2">
    <location>
        <begin position="3"/>
        <end position="55"/>
    </location>
</feature>
<dbReference type="OrthoDB" id="407721at2759"/>
<dbReference type="eggNOG" id="KOG1378">
    <property type="taxonomic scope" value="Eukaryota"/>
</dbReference>
<dbReference type="PANTHER" id="PTHR22953">
    <property type="entry name" value="ACID PHOSPHATASE RELATED"/>
    <property type="match status" value="1"/>
</dbReference>
<dbReference type="STRING" id="554065.E1Z2T9"/>
<organism evidence="5">
    <name type="scientific">Chlorella variabilis</name>
    <name type="common">Green alga</name>
    <dbReference type="NCBI Taxonomy" id="554065"/>
    <lineage>
        <taxon>Eukaryota</taxon>
        <taxon>Viridiplantae</taxon>
        <taxon>Chlorophyta</taxon>
        <taxon>core chlorophytes</taxon>
        <taxon>Trebouxiophyceae</taxon>
        <taxon>Chlorellales</taxon>
        <taxon>Chlorellaceae</taxon>
        <taxon>Chlorella clade</taxon>
        <taxon>Chlorella</taxon>
    </lineage>
</organism>
<keyword evidence="1" id="KW-0732">Signal</keyword>
<dbReference type="AlphaFoldDB" id="E1Z2T9"/>
<dbReference type="SUPFAM" id="SSF56300">
    <property type="entry name" value="Metallo-dependent phosphatases"/>
    <property type="match status" value="1"/>
</dbReference>
<dbReference type="Pfam" id="PF00149">
    <property type="entry name" value="Metallophos"/>
    <property type="match status" value="1"/>
</dbReference>
<dbReference type="InParanoid" id="E1Z2T9"/>
<name>E1Z2T9_CHLVA</name>
<dbReference type="Proteomes" id="UP000008141">
    <property type="component" value="Unassembled WGS sequence"/>
</dbReference>
<dbReference type="InterPro" id="IPR029052">
    <property type="entry name" value="Metallo-depent_PP-like"/>
</dbReference>
<evidence type="ECO:0000259" key="2">
    <source>
        <dbReference type="Pfam" id="PF00149"/>
    </source>
</evidence>
<dbReference type="EMBL" id="GL433835">
    <property type="protein sequence ID" value="EFN59724.1"/>
    <property type="molecule type" value="Genomic_DNA"/>
</dbReference>
<dbReference type="Gene3D" id="3.60.21.10">
    <property type="match status" value="1"/>
</dbReference>
<proteinExistence type="predicted"/>
<feature type="non-terminal residue" evidence="4">
    <location>
        <position position="124"/>
    </location>
</feature>
<evidence type="ECO:0000313" key="5">
    <source>
        <dbReference type="Proteomes" id="UP000008141"/>
    </source>
</evidence>
<dbReference type="RefSeq" id="XP_005851826.1">
    <property type="nucleotide sequence ID" value="XM_005851764.1"/>
</dbReference>
<dbReference type="OMA" id="YEQSERN"/>
<dbReference type="GeneID" id="17359320"/>
<gene>
    <name evidence="4" type="ORF">CHLNCDRAFT_17423</name>
</gene>
<dbReference type="InterPro" id="IPR039331">
    <property type="entry name" value="PAPs-like"/>
</dbReference>
<dbReference type="InterPro" id="IPR025733">
    <property type="entry name" value="PAPs_C"/>
</dbReference>
<protein>
    <recommendedName>
        <fullName evidence="6">Calcineurin-like phosphoesterase domain-containing protein</fullName>
    </recommendedName>
</protein>
<dbReference type="KEGG" id="cvr:CHLNCDRAFT_17423"/>